<feature type="chain" id="PRO_5026678811" evidence="1">
    <location>
        <begin position="22"/>
        <end position="247"/>
    </location>
</feature>
<accession>A0A6P2D0L5</accession>
<dbReference type="AlphaFoldDB" id="A0A6P2D0L5"/>
<feature type="signal peptide" evidence="1">
    <location>
        <begin position="1"/>
        <end position="21"/>
    </location>
</feature>
<protein>
    <submittedName>
        <fullName evidence="2">Hemin transporter: Hemoglobin-like protein HbN</fullName>
    </submittedName>
</protein>
<dbReference type="InterPro" id="IPR009050">
    <property type="entry name" value="Globin-like_sf"/>
</dbReference>
<keyword evidence="3" id="KW-1185">Reference proteome</keyword>
<evidence type="ECO:0000313" key="3">
    <source>
        <dbReference type="Proteomes" id="UP000464178"/>
    </source>
</evidence>
<dbReference type="Proteomes" id="UP000464178">
    <property type="component" value="Chromosome"/>
</dbReference>
<sequence>MRARILMAVLVLAGTAGLSRADEKAPAALERGELDKRIVAVVYEAAVLGTDLFNPPRSNHDGCARLYQGTLLAVIPLLDHRPKLQTAAKARLERARGMKPVDAATELRVALDEIQNEIAPPKKDSTTKTSLWERLGGEKDVRTLVRAAWLNAAESAAPFRDKKVDAAKVEQALVAFVSANSGGALKYSGADLKSALGGVAFTDADFDTLSDKMVEQLKKTKLTEVDLAALGKAWGGVRKDFVEKPKN</sequence>
<dbReference type="InterPro" id="IPR012292">
    <property type="entry name" value="Globin/Proto"/>
</dbReference>
<organism evidence="2 3">
    <name type="scientific">Gemmata massiliana</name>
    <dbReference type="NCBI Taxonomy" id="1210884"/>
    <lineage>
        <taxon>Bacteria</taxon>
        <taxon>Pseudomonadati</taxon>
        <taxon>Planctomycetota</taxon>
        <taxon>Planctomycetia</taxon>
        <taxon>Gemmatales</taxon>
        <taxon>Gemmataceae</taxon>
        <taxon>Gemmata</taxon>
    </lineage>
</organism>
<dbReference type="RefSeq" id="WP_162668555.1">
    <property type="nucleotide sequence ID" value="NZ_LR593886.1"/>
</dbReference>
<dbReference type="EMBL" id="LR593886">
    <property type="protein sequence ID" value="VTR93905.1"/>
    <property type="molecule type" value="Genomic_DNA"/>
</dbReference>
<dbReference type="KEGG" id="gms:SOIL9_38090"/>
<reference evidence="2 3" key="1">
    <citation type="submission" date="2019-05" db="EMBL/GenBank/DDBJ databases">
        <authorList>
            <consortium name="Science for Life Laboratories"/>
        </authorList>
    </citation>
    <scope>NUCLEOTIDE SEQUENCE [LARGE SCALE GENOMIC DNA]</scope>
    <source>
        <strain evidence="2">Soil9</strain>
    </source>
</reference>
<gene>
    <name evidence="2" type="ORF">SOIL9_38090</name>
</gene>
<evidence type="ECO:0000256" key="1">
    <source>
        <dbReference type="SAM" id="SignalP"/>
    </source>
</evidence>
<dbReference type="Gene3D" id="1.10.490.10">
    <property type="entry name" value="Globins"/>
    <property type="match status" value="1"/>
</dbReference>
<dbReference type="SUPFAM" id="SSF46458">
    <property type="entry name" value="Globin-like"/>
    <property type="match status" value="1"/>
</dbReference>
<keyword evidence="1" id="KW-0732">Signal</keyword>
<proteinExistence type="predicted"/>
<dbReference type="GO" id="GO:0020037">
    <property type="term" value="F:heme binding"/>
    <property type="evidence" value="ECO:0007669"/>
    <property type="project" value="InterPro"/>
</dbReference>
<name>A0A6P2D0L5_9BACT</name>
<evidence type="ECO:0000313" key="2">
    <source>
        <dbReference type="EMBL" id="VTR93905.1"/>
    </source>
</evidence>
<dbReference type="GO" id="GO:0019825">
    <property type="term" value="F:oxygen binding"/>
    <property type="evidence" value="ECO:0007669"/>
    <property type="project" value="InterPro"/>
</dbReference>